<organism evidence="2 3">
    <name type="scientific">Mesorhizobium plurifarium</name>
    <dbReference type="NCBI Taxonomy" id="69974"/>
    <lineage>
        <taxon>Bacteria</taxon>
        <taxon>Pseudomonadati</taxon>
        <taxon>Pseudomonadota</taxon>
        <taxon>Alphaproteobacteria</taxon>
        <taxon>Hyphomicrobiales</taxon>
        <taxon>Phyllobacteriaceae</taxon>
        <taxon>Mesorhizobium</taxon>
    </lineage>
</organism>
<name>A0A090GUD6_MESPL</name>
<protein>
    <recommendedName>
        <fullName evidence="4">Diguanylate cyclase</fullName>
    </recommendedName>
</protein>
<feature type="transmembrane region" description="Helical" evidence="1">
    <location>
        <begin position="58"/>
        <end position="76"/>
    </location>
</feature>
<feature type="transmembrane region" description="Helical" evidence="1">
    <location>
        <begin position="163"/>
        <end position="183"/>
    </location>
</feature>
<proteinExistence type="predicted"/>
<reference evidence="2 3" key="1">
    <citation type="submission" date="2014-08" db="EMBL/GenBank/DDBJ databases">
        <authorList>
            <person name="Moulin Lionel"/>
        </authorList>
    </citation>
    <scope>NUCLEOTIDE SEQUENCE [LARGE SCALE GENOMIC DNA]</scope>
</reference>
<accession>A0A090GUD6</accession>
<feature type="transmembrane region" description="Helical" evidence="1">
    <location>
        <begin position="96"/>
        <end position="115"/>
    </location>
</feature>
<keyword evidence="1" id="KW-0812">Transmembrane</keyword>
<feature type="transmembrane region" description="Helical" evidence="1">
    <location>
        <begin position="203"/>
        <end position="222"/>
    </location>
</feature>
<evidence type="ECO:0000313" key="2">
    <source>
        <dbReference type="EMBL" id="CDX56084.1"/>
    </source>
</evidence>
<keyword evidence="1" id="KW-1133">Transmembrane helix</keyword>
<dbReference type="AlphaFoldDB" id="A0A090GUD6"/>
<keyword evidence="1" id="KW-0472">Membrane</keyword>
<sequence length="270" mass="30116">MAHRDGEGIDEGLGAVVDRLLVLALILKYGNDPSVLDREAEMLKRDAGRELHRADDPMVLILMYFVLPVWLIAGFADWLCRRATHIESTTGAKESLIHLLMFAEVGIPLLAVMFLEVNAMVIAVMIVTFLVHEATALWDVLYATTARTVSPIEQHGHSFLETIPLMGLVIVVALHWGQFLALFGDGPEKARFDLSWKEPQLPAAYIAVVMIVIVLFELLPYVEEFFRGLRQLRPPRARQGQSAKAGRYRRAVTRAIIFLSVLVDSVGEGC</sequence>
<evidence type="ECO:0008006" key="4">
    <source>
        <dbReference type="Google" id="ProtNLM"/>
    </source>
</evidence>
<evidence type="ECO:0000313" key="3">
    <source>
        <dbReference type="Proteomes" id="UP000046122"/>
    </source>
</evidence>
<gene>
    <name evidence="2" type="ORF">MPL3365_230024</name>
</gene>
<dbReference type="EMBL" id="CCNE01000016">
    <property type="protein sequence ID" value="CDX56084.1"/>
    <property type="molecule type" value="Genomic_DNA"/>
</dbReference>
<feature type="transmembrane region" description="Helical" evidence="1">
    <location>
        <begin position="121"/>
        <end position="142"/>
    </location>
</feature>
<dbReference type="Proteomes" id="UP000046122">
    <property type="component" value="Unassembled WGS sequence"/>
</dbReference>
<evidence type="ECO:0000256" key="1">
    <source>
        <dbReference type="SAM" id="Phobius"/>
    </source>
</evidence>